<name>A0ABW6JVQ9_9BACI</name>
<evidence type="ECO:0000313" key="2">
    <source>
        <dbReference type="Proteomes" id="UP001601058"/>
    </source>
</evidence>
<evidence type="ECO:0000313" key="1">
    <source>
        <dbReference type="EMBL" id="MFE8695969.1"/>
    </source>
</evidence>
<keyword evidence="2" id="KW-1185">Reference proteome</keyword>
<dbReference type="RefSeq" id="WP_389217086.1">
    <property type="nucleotide sequence ID" value="NZ_JBIACJ010000003.1"/>
</dbReference>
<reference evidence="1 2" key="1">
    <citation type="submission" date="2024-08" db="EMBL/GenBank/DDBJ databases">
        <title>Two novel Cytobacillus novel species.</title>
        <authorList>
            <person name="Liu G."/>
        </authorList>
    </citation>
    <scope>NUCLEOTIDE SEQUENCE [LARGE SCALE GENOMIC DNA]</scope>
    <source>
        <strain evidence="1 2">FJAT-53684</strain>
    </source>
</reference>
<accession>A0ABW6JVQ9</accession>
<sequence length="87" mass="10418">MIKKHNVTISLNEVEFKMLADLNEKLKKRSYKEPNRTDTLKFAIKFTRDNLNVLELVGDLQEELMKVKKESDLFKHAFYQFQEKVKL</sequence>
<proteinExistence type="predicted"/>
<organism evidence="1 2">
    <name type="scientific">Cytobacillus mangrovibacter</name>
    <dbReference type="NCBI Taxonomy" id="3299024"/>
    <lineage>
        <taxon>Bacteria</taxon>
        <taxon>Bacillati</taxon>
        <taxon>Bacillota</taxon>
        <taxon>Bacilli</taxon>
        <taxon>Bacillales</taxon>
        <taxon>Bacillaceae</taxon>
        <taxon>Cytobacillus</taxon>
    </lineage>
</organism>
<protein>
    <submittedName>
        <fullName evidence="1">Uncharacterized protein</fullName>
    </submittedName>
</protein>
<comment type="caution">
    <text evidence="1">The sequence shown here is derived from an EMBL/GenBank/DDBJ whole genome shotgun (WGS) entry which is preliminary data.</text>
</comment>
<dbReference type="Proteomes" id="UP001601058">
    <property type="component" value="Unassembled WGS sequence"/>
</dbReference>
<dbReference type="EMBL" id="JBIACJ010000003">
    <property type="protein sequence ID" value="MFE8695969.1"/>
    <property type="molecule type" value="Genomic_DNA"/>
</dbReference>
<gene>
    <name evidence="1" type="ORF">ACFYKT_06355</name>
</gene>